<dbReference type="InParanoid" id="B9T1A7"/>
<evidence type="ECO:0000313" key="2">
    <source>
        <dbReference type="Proteomes" id="UP000008311"/>
    </source>
</evidence>
<sequence length="108" mass="12582">MLRRLHYFRNQFEILRSEKVSEDADDIVIEDRQVAKIYQKAMKELQMTILKEKSLINDHGCLEFAKLFLIKKGRVNISPVSVPMVRALVHSLSVAPAMSKDRERRSLL</sequence>
<reference evidence="2" key="1">
    <citation type="journal article" date="2010" name="Nat. Biotechnol.">
        <title>Draft genome sequence of the oilseed species Ricinus communis.</title>
        <authorList>
            <person name="Chan A.P."/>
            <person name="Crabtree J."/>
            <person name="Zhao Q."/>
            <person name="Lorenzi H."/>
            <person name="Orvis J."/>
            <person name="Puiu D."/>
            <person name="Melake-Berhan A."/>
            <person name="Jones K.M."/>
            <person name="Redman J."/>
            <person name="Chen G."/>
            <person name="Cahoon E.B."/>
            <person name="Gedil M."/>
            <person name="Stanke M."/>
            <person name="Haas B.J."/>
            <person name="Wortman J.R."/>
            <person name="Fraser-Liggett C.M."/>
            <person name="Ravel J."/>
            <person name="Rabinowicz P.D."/>
        </authorList>
    </citation>
    <scope>NUCLEOTIDE SEQUENCE [LARGE SCALE GENOMIC DNA]</scope>
    <source>
        <strain evidence="2">cv. Hale</strain>
    </source>
</reference>
<dbReference type="Pfam" id="PF05919">
    <property type="entry name" value="Mitovir_RNA_pol"/>
    <property type="match status" value="1"/>
</dbReference>
<protein>
    <submittedName>
        <fullName evidence="1">Uncharacterized protein</fullName>
    </submittedName>
</protein>
<dbReference type="EMBL" id="EQ974330">
    <property type="protein sequence ID" value="EEF30365.1"/>
    <property type="molecule type" value="Genomic_DNA"/>
</dbReference>
<gene>
    <name evidence="1" type="ORF">RCOM_0164190</name>
</gene>
<dbReference type="PANTHER" id="PTHR34456">
    <property type="entry name" value="MITOVIRUS RNA-DEPENDENT RNA POLYMERASE"/>
    <property type="match status" value="1"/>
</dbReference>
<accession>B9T1A7</accession>
<proteinExistence type="predicted"/>
<name>B9T1A7_RICCO</name>
<dbReference type="Proteomes" id="UP000008311">
    <property type="component" value="Unassembled WGS sequence"/>
</dbReference>
<dbReference type="PANTHER" id="PTHR34456:SF9">
    <property type="entry name" value="MITOVIRUS RNA-DEPENDENT RNA POLYMERASE"/>
    <property type="match status" value="1"/>
</dbReference>
<dbReference type="eggNOG" id="ENOG502S5E8">
    <property type="taxonomic scope" value="Eukaryota"/>
</dbReference>
<keyword evidence="2" id="KW-1185">Reference proteome</keyword>
<dbReference type="AlphaFoldDB" id="B9T1A7"/>
<dbReference type="STRING" id="3988.B9T1A7"/>
<organism evidence="1 2">
    <name type="scientific">Ricinus communis</name>
    <name type="common">Castor bean</name>
    <dbReference type="NCBI Taxonomy" id="3988"/>
    <lineage>
        <taxon>Eukaryota</taxon>
        <taxon>Viridiplantae</taxon>
        <taxon>Streptophyta</taxon>
        <taxon>Embryophyta</taxon>
        <taxon>Tracheophyta</taxon>
        <taxon>Spermatophyta</taxon>
        <taxon>Magnoliopsida</taxon>
        <taxon>eudicotyledons</taxon>
        <taxon>Gunneridae</taxon>
        <taxon>Pentapetalae</taxon>
        <taxon>rosids</taxon>
        <taxon>fabids</taxon>
        <taxon>Malpighiales</taxon>
        <taxon>Euphorbiaceae</taxon>
        <taxon>Acalyphoideae</taxon>
        <taxon>Acalypheae</taxon>
        <taxon>Ricinus</taxon>
    </lineage>
</organism>
<dbReference type="InterPro" id="IPR008686">
    <property type="entry name" value="RNA_pol_mitovir"/>
</dbReference>
<evidence type="ECO:0000313" key="1">
    <source>
        <dbReference type="EMBL" id="EEF30365.1"/>
    </source>
</evidence>